<dbReference type="GO" id="GO:0005884">
    <property type="term" value="C:actin filament"/>
    <property type="evidence" value="ECO:0007669"/>
    <property type="project" value="TreeGrafter"/>
</dbReference>
<dbReference type="InterPro" id="IPR001452">
    <property type="entry name" value="SH3_domain"/>
</dbReference>
<evidence type="ECO:0000313" key="7">
    <source>
        <dbReference type="Proteomes" id="UP000266188"/>
    </source>
</evidence>
<dbReference type="CDD" id="cd11962">
    <property type="entry name" value="SH3_Abp1_fungi_C1"/>
    <property type="match status" value="1"/>
</dbReference>
<feature type="compositionally biased region" description="Pro residues" evidence="3">
    <location>
        <begin position="548"/>
        <end position="562"/>
    </location>
</feature>
<feature type="domain" description="SH3" evidence="4">
    <location>
        <begin position="725"/>
        <end position="783"/>
    </location>
</feature>
<name>A0A3A2ZYS1_9EURO</name>
<dbReference type="EMBL" id="MVGC01000020">
    <property type="protein sequence ID" value="RJE26527.1"/>
    <property type="molecule type" value="Genomic_DNA"/>
</dbReference>
<dbReference type="InterPro" id="IPR002108">
    <property type="entry name" value="ADF-H"/>
</dbReference>
<feature type="compositionally biased region" description="Low complexity" evidence="3">
    <location>
        <begin position="691"/>
        <end position="714"/>
    </location>
</feature>
<feature type="region of interest" description="Disordered" evidence="3">
    <location>
        <begin position="689"/>
        <end position="736"/>
    </location>
</feature>
<dbReference type="SUPFAM" id="SSF55753">
    <property type="entry name" value="Actin depolymerizing proteins"/>
    <property type="match status" value="1"/>
</dbReference>
<feature type="compositionally biased region" description="Basic and acidic residues" evidence="3">
    <location>
        <begin position="283"/>
        <end position="294"/>
    </location>
</feature>
<dbReference type="Gene3D" id="3.40.20.10">
    <property type="entry name" value="Severin"/>
    <property type="match status" value="1"/>
</dbReference>
<evidence type="ECO:0000256" key="3">
    <source>
        <dbReference type="SAM" id="MobiDB-lite"/>
    </source>
</evidence>
<feature type="compositionally biased region" description="Basic and acidic residues" evidence="3">
    <location>
        <begin position="411"/>
        <end position="420"/>
    </location>
</feature>
<dbReference type="Pfam" id="PF00018">
    <property type="entry name" value="SH3_1"/>
    <property type="match status" value="1"/>
</dbReference>
<evidence type="ECO:0000313" key="6">
    <source>
        <dbReference type="EMBL" id="RJE26527.1"/>
    </source>
</evidence>
<feature type="region of interest" description="Disordered" evidence="3">
    <location>
        <begin position="242"/>
        <end position="265"/>
    </location>
</feature>
<dbReference type="FunFam" id="3.40.20.10:FF:000045">
    <property type="entry name" value="Actin binding protein, putative"/>
    <property type="match status" value="1"/>
</dbReference>
<dbReference type="Proteomes" id="UP000266188">
    <property type="component" value="Unassembled WGS sequence"/>
</dbReference>
<feature type="compositionally biased region" description="Polar residues" evidence="3">
    <location>
        <begin position="490"/>
        <end position="513"/>
    </location>
</feature>
<dbReference type="SUPFAM" id="SSF50044">
    <property type="entry name" value="SH3-domain"/>
    <property type="match status" value="2"/>
</dbReference>
<evidence type="ECO:0000259" key="4">
    <source>
        <dbReference type="PROSITE" id="PS50002"/>
    </source>
</evidence>
<feature type="domain" description="ADF-H" evidence="5">
    <location>
        <begin position="5"/>
        <end position="152"/>
    </location>
</feature>
<dbReference type="FunFam" id="2.30.30.40:FF:000273">
    <property type="entry name" value="Actin binding protein"/>
    <property type="match status" value="1"/>
</dbReference>
<feature type="compositionally biased region" description="Polar residues" evidence="3">
    <location>
        <begin position="423"/>
        <end position="441"/>
    </location>
</feature>
<feature type="compositionally biased region" description="Low complexity" evidence="3">
    <location>
        <begin position="152"/>
        <end position="170"/>
    </location>
</feature>
<dbReference type="InterPro" id="IPR035719">
    <property type="entry name" value="Abp1_fungi_SH3_C1"/>
</dbReference>
<reference evidence="7" key="1">
    <citation type="submission" date="2017-02" db="EMBL/GenBank/DDBJ databases">
        <authorList>
            <person name="Tafer H."/>
            <person name="Lopandic K."/>
        </authorList>
    </citation>
    <scope>NUCLEOTIDE SEQUENCE [LARGE SCALE GENOMIC DNA]</scope>
    <source>
        <strain evidence="7">CBS 366.77</strain>
    </source>
</reference>
<dbReference type="GO" id="GO:0051015">
    <property type="term" value="F:actin filament binding"/>
    <property type="evidence" value="ECO:0007669"/>
    <property type="project" value="TreeGrafter"/>
</dbReference>
<dbReference type="SMART" id="SM00326">
    <property type="entry name" value="SH3"/>
    <property type="match status" value="2"/>
</dbReference>
<dbReference type="PROSITE" id="PS50002">
    <property type="entry name" value="SH3"/>
    <property type="match status" value="2"/>
</dbReference>
<feature type="domain" description="SH3" evidence="4">
    <location>
        <begin position="630"/>
        <end position="690"/>
    </location>
</feature>
<dbReference type="PROSITE" id="PS51263">
    <property type="entry name" value="ADF_H"/>
    <property type="match status" value="1"/>
</dbReference>
<dbReference type="Pfam" id="PF00241">
    <property type="entry name" value="Cofilin_ADF"/>
    <property type="match status" value="1"/>
</dbReference>
<proteinExistence type="predicted"/>
<organism evidence="6 7">
    <name type="scientific">Aspergillus sclerotialis</name>
    <dbReference type="NCBI Taxonomy" id="2070753"/>
    <lineage>
        <taxon>Eukaryota</taxon>
        <taxon>Fungi</taxon>
        <taxon>Dikarya</taxon>
        <taxon>Ascomycota</taxon>
        <taxon>Pezizomycotina</taxon>
        <taxon>Eurotiomycetes</taxon>
        <taxon>Eurotiomycetidae</taxon>
        <taxon>Eurotiales</taxon>
        <taxon>Aspergillaceae</taxon>
        <taxon>Aspergillus</taxon>
        <taxon>Aspergillus subgen. Polypaecilum</taxon>
    </lineage>
</organism>
<dbReference type="FunFam" id="2.30.30.40:FF:000242">
    <property type="entry name" value="Actin binding protein"/>
    <property type="match status" value="1"/>
</dbReference>
<dbReference type="InterPro" id="IPR035718">
    <property type="entry name" value="Abp1_fungi_SH3_C2"/>
</dbReference>
<dbReference type="Gene3D" id="2.30.30.40">
    <property type="entry name" value="SH3 Domains"/>
    <property type="match status" value="2"/>
</dbReference>
<evidence type="ECO:0000256" key="1">
    <source>
        <dbReference type="ARBA" id="ARBA00022443"/>
    </source>
</evidence>
<dbReference type="GO" id="GO:0030864">
    <property type="term" value="C:cortical actin cytoskeleton"/>
    <property type="evidence" value="ECO:0007669"/>
    <property type="project" value="TreeGrafter"/>
</dbReference>
<dbReference type="CDD" id="cd11961">
    <property type="entry name" value="SH3_Abp1_fungi_C2"/>
    <property type="match status" value="1"/>
</dbReference>
<feature type="region of interest" description="Disordered" evidence="3">
    <location>
        <begin position="145"/>
        <end position="217"/>
    </location>
</feature>
<keyword evidence="1 2" id="KW-0728">SH3 domain</keyword>
<keyword evidence="7" id="KW-1185">Reference proteome</keyword>
<protein>
    <submittedName>
        <fullName evidence="6">Actin binding protein</fullName>
    </submittedName>
</protein>
<dbReference type="GO" id="GO:0030427">
    <property type="term" value="C:site of polarized growth"/>
    <property type="evidence" value="ECO:0007669"/>
    <property type="project" value="TreeGrafter"/>
</dbReference>
<gene>
    <name evidence="6" type="ORF">PHISCL_01140</name>
</gene>
<sequence length="783" mass="83981">MSSLNLSTNGPSISKSYQKVVDASLPAGSPTFASWALFSVSSPLVNVFQQDSGNKESVLKVQSSGEGELEDLIEDFSEGKVQFAYVKVVDPNTALPKNVLIAWCGEGVPERTKGYFTSHLAAVSKFLHGYHVQITARADGDLTPEGILQKVGDSSGSKYSSGGGAPSSATAPPPPTATKPAFTPTRSAGVGQGPVTTTQRTGAQQNVVDDDGWGADAPPVTRTQLEKVQPAYKPTKVNIHELRSGQQPTSDTRPDADGNEVVKGGYQPVGKVDIAAIRRQAREAGEVNDDRPEPVKGAYEPVGKVDIAAIRSRAQPQSESTVPPGPPVDFKKTNEPAPTPERTISFSPAERLTSLPKPKVTNKFGTNTAFPGTKPPLPSEPSRNPAPAAQIGSASRTFADQGGKTPAQQWAERKAKEREASGTVPSSTYQPSEPPVQSQDTGKGEWKSSYTGKHWAPVQTTHTAKSLPSDSREQTADFSANRQPEEETEPTQSASSIRNRFMQQTAQETSPSEQKPPEPERSIPIRGLPTGPTEPEVEYEAETHQAVPSPPQQPRSPTPPTPAAREASPIRVAMPVGRGVADAHEEQHSPPTAMPTESLQQTVPDERSLEDEKDFSRATAQATVSEREPSGGIRALAQYDYEKAEDNEIELREGEYVTEVEMIDKDWWLGVNSSGERGLFPSNYVEVVENEPSATTQEAETPAPAPAAAPAAEPSSPPAATPSATHGPTAKALYDYEAAEDNEITFPEGAQIVNIEFPDDDWWFGQYNGKKGLFPANYVQLED</sequence>
<dbReference type="PANTHER" id="PTHR10829:SF25">
    <property type="entry name" value="DREBRIN-LIKE PROTEIN"/>
    <property type="match status" value="1"/>
</dbReference>
<dbReference type="InterPro" id="IPR029006">
    <property type="entry name" value="ADF-H/Gelsolin-like_dom_sf"/>
</dbReference>
<feature type="region of interest" description="Disordered" evidence="3">
    <location>
        <begin position="309"/>
        <end position="646"/>
    </location>
</feature>
<dbReference type="CDD" id="cd11281">
    <property type="entry name" value="ADF_drebrin_like"/>
    <property type="match status" value="1"/>
</dbReference>
<feature type="region of interest" description="Disordered" evidence="3">
    <location>
        <begin position="283"/>
        <end position="302"/>
    </location>
</feature>
<evidence type="ECO:0000256" key="2">
    <source>
        <dbReference type="PROSITE-ProRule" id="PRU00192"/>
    </source>
</evidence>
<feature type="compositionally biased region" description="Polar residues" evidence="3">
    <location>
        <begin position="458"/>
        <end position="469"/>
    </location>
</feature>
<dbReference type="GO" id="GO:0030833">
    <property type="term" value="P:regulation of actin filament polymerization"/>
    <property type="evidence" value="ECO:0007669"/>
    <property type="project" value="TreeGrafter"/>
</dbReference>
<dbReference type="AlphaFoldDB" id="A0A3A2ZYS1"/>
<dbReference type="OrthoDB" id="5971719at2759"/>
<dbReference type="STRING" id="2070753.A0A3A2ZYS1"/>
<feature type="compositionally biased region" description="Polar residues" evidence="3">
    <location>
        <begin position="194"/>
        <end position="207"/>
    </location>
</feature>
<dbReference type="PRINTS" id="PR00499">
    <property type="entry name" value="P67PHOX"/>
</dbReference>
<accession>A0A3A2ZYS1</accession>
<dbReference type="InterPro" id="IPR036028">
    <property type="entry name" value="SH3-like_dom_sf"/>
</dbReference>
<dbReference type="Pfam" id="PF14604">
    <property type="entry name" value="SH3_9"/>
    <property type="match status" value="1"/>
</dbReference>
<dbReference type="SMART" id="SM00102">
    <property type="entry name" value="ADF"/>
    <property type="match status" value="1"/>
</dbReference>
<evidence type="ECO:0000259" key="5">
    <source>
        <dbReference type="PROSITE" id="PS51263"/>
    </source>
</evidence>
<comment type="caution">
    <text evidence="6">The sequence shown here is derived from an EMBL/GenBank/DDBJ whole genome shotgun (WGS) entry which is preliminary data.</text>
</comment>
<dbReference type="PANTHER" id="PTHR10829">
    <property type="entry name" value="CORTACTIN AND DREBRIN"/>
    <property type="match status" value="1"/>
</dbReference>
<dbReference type="PRINTS" id="PR00452">
    <property type="entry name" value="SH3DOMAIN"/>
</dbReference>